<sequence length="100" mass="11389">MSYQCRLVELPAVSRQRFGEAAQWGEGCPSEPAQWVRGSALNMWLVDRLRLGFTIPCWAQIQTRIRGLLTRRRVFYKTAAAPRLPSVSERDTARSVPLSL</sequence>
<keyword evidence="2" id="KW-1185">Reference proteome</keyword>
<evidence type="ECO:0000313" key="2">
    <source>
        <dbReference type="Proteomes" id="UP001221898"/>
    </source>
</evidence>
<accession>A0AAD7RK45</accession>
<dbReference type="AlphaFoldDB" id="A0AAD7RK45"/>
<name>A0AAD7RK45_9TELE</name>
<organism evidence="1 2">
    <name type="scientific">Aldrovandia affinis</name>
    <dbReference type="NCBI Taxonomy" id="143900"/>
    <lineage>
        <taxon>Eukaryota</taxon>
        <taxon>Metazoa</taxon>
        <taxon>Chordata</taxon>
        <taxon>Craniata</taxon>
        <taxon>Vertebrata</taxon>
        <taxon>Euteleostomi</taxon>
        <taxon>Actinopterygii</taxon>
        <taxon>Neopterygii</taxon>
        <taxon>Teleostei</taxon>
        <taxon>Notacanthiformes</taxon>
        <taxon>Halosauridae</taxon>
        <taxon>Aldrovandia</taxon>
    </lineage>
</organism>
<evidence type="ECO:0000313" key="1">
    <source>
        <dbReference type="EMBL" id="KAJ8384246.1"/>
    </source>
</evidence>
<comment type="caution">
    <text evidence="1">The sequence shown here is derived from an EMBL/GenBank/DDBJ whole genome shotgun (WGS) entry which is preliminary data.</text>
</comment>
<proteinExistence type="predicted"/>
<dbReference type="EMBL" id="JAINUG010000275">
    <property type="protein sequence ID" value="KAJ8384246.1"/>
    <property type="molecule type" value="Genomic_DNA"/>
</dbReference>
<reference evidence="1" key="1">
    <citation type="journal article" date="2023" name="Science">
        <title>Genome structures resolve the early diversification of teleost fishes.</title>
        <authorList>
            <person name="Parey E."/>
            <person name="Louis A."/>
            <person name="Montfort J."/>
            <person name="Bouchez O."/>
            <person name="Roques C."/>
            <person name="Iampietro C."/>
            <person name="Lluch J."/>
            <person name="Castinel A."/>
            <person name="Donnadieu C."/>
            <person name="Desvignes T."/>
            <person name="Floi Bucao C."/>
            <person name="Jouanno E."/>
            <person name="Wen M."/>
            <person name="Mejri S."/>
            <person name="Dirks R."/>
            <person name="Jansen H."/>
            <person name="Henkel C."/>
            <person name="Chen W.J."/>
            <person name="Zahm M."/>
            <person name="Cabau C."/>
            <person name="Klopp C."/>
            <person name="Thompson A.W."/>
            <person name="Robinson-Rechavi M."/>
            <person name="Braasch I."/>
            <person name="Lecointre G."/>
            <person name="Bobe J."/>
            <person name="Postlethwait J.H."/>
            <person name="Berthelot C."/>
            <person name="Roest Crollius H."/>
            <person name="Guiguen Y."/>
        </authorList>
    </citation>
    <scope>NUCLEOTIDE SEQUENCE</scope>
    <source>
        <strain evidence="1">NC1722</strain>
    </source>
</reference>
<protein>
    <submittedName>
        <fullName evidence="1">Uncharacterized protein</fullName>
    </submittedName>
</protein>
<dbReference type="Proteomes" id="UP001221898">
    <property type="component" value="Unassembled WGS sequence"/>
</dbReference>
<gene>
    <name evidence="1" type="ORF">AAFF_G00207070</name>
</gene>